<organism evidence="3 4">
    <name type="scientific">Nocardioides zeae</name>
    <dbReference type="NCBI Taxonomy" id="1457234"/>
    <lineage>
        <taxon>Bacteria</taxon>
        <taxon>Bacillati</taxon>
        <taxon>Actinomycetota</taxon>
        <taxon>Actinomycetes</taxon>
        <taxon>Propionibacteriales</taxon>
        <taxon>Nocardioidaceae</taxon>
        <taxon>Nocardioides</taxon>
    </lineage>
</organism>
<dbReference type="Proteomes" id="UP000468687">
    <property type="component" value="Unassembled WGS sequence"/>
</dbReference>
<dbReference type="AlphaFoldDB" id="A0A6P0HIF1"/>
<evidence type="ECO:0000259" key="1">
    <source>
        <dbReference type="Pfam" id="PF13280"/>
    </source>
</evidence>
<dbReference type="RefSeq" id="WP_163771984.1">
    <property type="nucleotide sequence ID" value="NZ_JAAGXA010000005.1"/>
</dbReference>
<sequence>MSGRRSERLMKLLIMLLVQRGFVSKARIRAELYADLGDTAFDRAFERDKDELRGLGVPVEVGSFDPLFEDELGYRVPAAEFALPEIALEPDEAAVLGVATQVWQSARLSDAARTGLRKLTAARRGADGDPESEAAETIDAADLGVAVPRVGAEEPSFEVMVEAVHSRTAVEFDYRGRRDAAPARRHLQPWGLVRYGSRWYAVGLDTDRDAERVFRLSRIVGTARAVGRRDAFVPPPGVDVSEVARRLRPAPPTGDPAVLLVRRGAGFALRRDATSTEPEVRGPDGTDAWDRVTLPWSGPVALRLVLEHGPDVVVEAPPALRSDVVAALRAALEPTTRPEEEPA</sequence>
<keyword evidence="4" id="KW-1185">Reference proteome</keyword>
<dbReference type="PANTHER" id="PTHR34580">
    <property type="match status" value="1"/>
</dbReference>
<dbReference type="PANTHER" id="PTHR34580:SF3">
    <property type="entry name" value="PROTEIN PAFB"/>
    <property type="match status" value="1"/>
</dbReference>
<feature type="domain" description="WCX" evidence="2">
    <location>
        <begin position="257"/>
        <end position="332"/>
    </location>
</feature>
<dbReference type="InterPro" id="IPR051534">
    <property type="entry name" value="CBASS_pafABC_assoc_protein"/>
</dbReference>
<dbReference type="InterPro" id="IPR057727">
    <property type="entry name" value="WCX_dom"/>
</dbReference>
<gene>
    <name evidence="3" type="ORF">G3T38_09160</name>
</gene>
<evidence type="ECO:0000313" key="3">
    <source>
        <dbReference type="EMBL" id="NEN78448.1"/>
    </source>
</evidence>
<accession>A0A6P0HIF1</accession>
<dbReference type="EMBL" id="JAAGXA010000005">
    <property type="protein sequence ID" value="NEN78448.1"/>
    <property type="molecule type" value="Genomic_DNA"/>
</dbReference>
<name>A0A6P0HIF1_9ACTN</name>
<feature type="domain" description="WYL" evidence="1">
    <location>
        <begin position="157"/>
        <end position="220"/>
    </location>
</feature>
<dbReference type="Pfam" id="PF13280">
    <property type="entry name" value="WYL"/>
    <property type="match status" value="1"/>
</dbReference>
<evidence type="ECO:0000313" key="4">
    <source>
        <dbReference type="Proteomes" id="UP000468687"/>
    </source>
</evidence>
<evidence type="ECO:0000259" key="2">
    <source>
        <dbReference type="Pfam" id="PF25583"/>
    </source>
</evidence>
<dbReference type="Pfam" id="PF25583">
    <property type="entry name" value="WCX"/>
    <property type="match status" value="1"/>
</dbReference>
<dbReference type="InterPro" id="IPR026881">
    <property type="entry name" value="WYL_dom"/>
</dbReference>
<dbReference type="PROSITE" id="PS52050">
    <property type="entry name" value="WYL"/>
    <property type="match status" value="1"/>
</dbReference>
<reference evidence="3 4" key="1">
    <citation type="journal article" date="2014" name="Int. J. Syst. Evol. Microbiol.">
        <title>Nocardioides zeae sp. nov., isolated from the stem of Zea mays.</title>
        <authorList>
            <person name="Glaeser S.P."/>
            <person name="McInroy J.A."/>
            <person name="Busse H.J."/>
            <person name="Kampfer P."/>
        </authorList>
    </citation>
    <scope>NUCLEOTIDE SEQUENCE [LARGE SCALE GENOMIC DNA]</scope>
    <source>
        <strain evidence="3 4">JCM 30728</strain>
    </source>
</reference>
<proteinExistence type="predicted"/>
<protein>
    <submittedName>
        <fullName evidence="3">WYL domain-containing protein</fullName>
    </submittedName>
</protein>
<comment type="caution">
    <text evidence="3">The sequence shown here is derived from an EMBL/GenBank/DDBJ whole genome shotgun (WGS) entry which is preliminary data.</text>
</comment>